<keyword evidence="1" id="KW-0812">Transmembrane</keyword>
<comment type="caution">
    <text evidence="2">The sequence shown here is derived from an EMBL/GenBank/DDBJ whole genome shotgun (WGS) entry which is preliminary data.</text>
</comment>
<accession>A0A365GX35</accession>
<dbReference type="AlphaFoldDB" id="A0A365GX35"/>
<evidence type="ECO:0000313" key="3">
    <source>
        <dbReference type="Proteomes" id="UP000251891"/>
    </source>
</evidence>
<protein>
    <submittedName>
        <fullName evidence="2">Uncharacterized protein</fullName>
    </submittedName>
</protein>
<evidence type="ECO:0000256" key="1">
    <source>
        <dbReference type="SAM" id="Phobius"/>
    </source>
</evidence>
<keyword evidence="1" id="KW-0472">Membrane</keyword>
<organism evidence="2 3">
    <name type="scientific">Actinomadura craniellae</name>
    <dbReference type="NCBI Taxonomy" id="2231787"/>
    <lineage>
        <taxon>Bacteria</taxon>
        <taxon>Bacillati</taxon>
        <taxon>Actinomycetota</taxon>
        <taxon>Actinomycetes</taxon>
        <taxon>Streptosporangiales</taxon>
        <taxon>Thermomonosporaceae</taxon>
        <taxon>Actinomadura</taxon>
    </lineage>
</organism>
<keyword evidence="3" id="KW-1185">Reference proteome</keyword>
<name>A0A365GX35_9ACTN</name>
<feature type="transmembrane region" description="Helical" evidence="1">
    <location>
        <begin position="27"/>
        <end position="48"/>
    </location>
</feature>
<dbReference type="InterPro" id="IPR046492">
    <property type="entry name" value="DUF6585"/>
</dbReference>
<reference evidence="2 3" key="1">
    <citation type="submission" date="2018-06" db="EMBL/GenBank/DDBJ databases">
        <title>Actinomadura craniellae sp. nov. isolated from marine sponge Craniella sp.</title>
        <authorList>
            <person name="Li L."/>
            <person name="Xu Q.H."/>
            <person name="Lin H.W."/>
            <person name="Lu Y.H."/>
        </authorList>
    </citation>
    <scope>NUCLEOTIDE SEQUENCE [LARGE SCALE GENOMIC DNA]</scope>
    <source>
        <strain evidence="2 3">LHW63021</strain>
    </source>
</reference>
<gene>
    <name evidence="2" type="ORF">DPM19_30595</name>
</gene>
<dbReference type="Proteomes" id="UP000251891">
    <property type="component" value="Unassembled WGS sequence"/>
</dbReference>
<dbReference type="Pfam" id="PF20226">
    <property type="entry name" value="DUF6585"/>
    <property type="match status" value="1"/>
</dbReference>
<dbReference type="EMBL" id="QLYX01000019">
    <property type="protein sequence ID" value="RAY11376.1"/>
    <property type="molecule type" value="Genomic_DNA"/>
</dbReference>
<keyword evidence="1" id="KW-1133">Transmembrane helix</keyword>
<evidence type="ECO:0000313" key="2">
    <source>
        <dbReference type="EMBL" id="RAY11376.1"/>
    </source>
</evidence>
<sequence>MTWLVLLGTAGVLLVLSSILYLVDGWYWLGGTGVVLAIGYLAGTGWILRAGGLRGRGRAFHLFEHGFVHTAGKSAEVCPWNALLSVTVSGVRRSAAHRRTDWRFTVARADGHRVSFGRELPGAREFGEIVTGEVTRRTVPRLLAAVEGGERVTVGPFAVDRDGVEKEGERVPWSEVGEVGIDNGMVFVRRADGAPGPSALAGGMPNAVAFAELCCGARDAARRPHSAFGSGGVSGSNSLDV</sequence>
<proteinExistence type="predicted"/>